<evidence type="ECO:0000256" key="2">
    <source>
        <dbReference type="SAM" id="Phobius"/>
    </source>
</evidence>
<evidence type="ECO:0008006" key="5">
    <source>
        <dbReference type="Google" id="ProtNLM"/>
    </source>
</evidence>
<feature type="region of interest" description="Disordered" evidence="1">
    <location>
        <begin position="429"/>
        <end position="464"/>
    </location>
</feature>
<dbReference type="EMBL" id="QPKB01000003">
    <property type="protein sequence ID" value="RWR79083.1"/>
    <property type="molecule type" value="Genomic_DNA"/>
</dbReference>
<keyword evidence="2" id="KW-1133">Transmembrane helix</keyword>
<evidence type="ECO:0000313" key="4">
    <source>
        <dbReference type="Proteomes" id="UP000283530"/>
    </source>
</evidence>
<reference evidence="3 4" key="1">
    <citation type="journal article" date="2019" name="Nat. Plants">
        <title>Stout camphor tree genome fills gaps in understanding of flowering plant genome evolution.</title>
        <authorList>
            <person name="Chaw S.M."/>
            <person name="Liu Y.C."/>
            <person name="Wu Y.W."/>
            <person name="Wang H.Y."/>
            <person name="Lin C.I."/>
            <person name="Wu C.S."/>
            <person name="Ke H.M."/>
            <person name="Chang L.Y."/>
            <person name="Hsu C.Y."/>
            <person name="Yang H.T."/>
            <person name="Sudianto E."/>
            <person name="Hsu M.H."/>
            <person name="Wu K.P."/>
            <person name="Wang L.N."/>
            <person name="Leebens-Mack J.H."/>
            <person name="Tsai I.J."/>
        </authorList>
    </citation>
    <scope>NUCLEOTIDE SEQUENCE [LARGE SCALE GENOMIC DNA]</scope>
    <source>
        <strain evidence="4">cv. Chaw 1501</strain>
        <tissue evidence="3">Young leaves</tissue>
    </source>
</reference>
<evidence type="ECO:0000256" key="1">
    <source>
        <dbReference type="SAM" id="MobiDB-lite"/>
    </source>
</evidence>
<dbReference type="Proteomes" id="UP000283530">
    <property type="component" value="Unassembled WGS sequence"/>
</dbReference>
<feature type="transmembrane region" description="Helical" evidence="2">
    <location>
        <begin position="240"/>
        <end position="262"/>
    </location>
</feature>
<feature type="compositionally biased region" description="Acidic residues" evidence="1">
    <location>
        <begin position="430"/>
        <end position="442"/>
    </location>
</feature>
<keyword evidence="4" id="KW-1185">Reference proteome</keyword>
<accession>A0A3S3Q5H9</accession>
<dbReference type="OrthoDB" id="2016421at2759"/>
<protein>
    <recommendedName>
        <fullName evidence="5">Import inner membrane translocase subunit</fullName>
    </recommendedName>
</protein>
<proteinExistence type="predicted"/>
<feature type="compositionally biased region" description="Basic and acidic residues" evidence="1">
    <location>
        <begin position="443"/>
        <end position="464"/>
    </location>
</feature>
<gene>
    <name evidence="3" type="ORF">CKAN_00764100</name>
</gene>
<dbReference type="AlphaFoldDB" id="A0A3S3Q5H9"/>
<feature type="transmembrane region" description="Helical" evidence="2">
    <location>
        <begin position="274"/>
        <end position="291"/>
    </location>
</feature>
<keyword evidence="2" id="KW-0812">Transmembrane</keyword>
<organism evidence="3 4">
    <name type="scientific">Cinnamomum micranthum f. kanehirae</name>
    <dbReference type="NCBI Taxonomy" id="337451"/>
    <lineage>
        <taxon>Eukaryota</taxon>
        <taxon>Viridiplantae</taxon>
        <taxon>Streptophyta</taxon>
        <taxon>Embryophyta</taxon>
        <taxon>Tracheophyta</taxon>
        <taxon>Spermatophyta</taxon>
        <taxon>Magnoliopsida</taxon>
        <taxon>Magnoliidae</taxon>
        <taxon>Laurales</taxon>
        <taxon>Lauraceae</taxon>
        <taxon>Cinnamomum</taxon>
    </lineage>
</organism>
<feature type="region of interest" description="Disordered" evidence="1">
    <location>
        <begin position="19"/>
        <end position="43"/>
    </location>
</feature>
<evidence type="ECO:0000313" key="3">
    <source>
        <dbReference type="EMBL" id="RWR79083.1"/>
    </source>
</evidence>
<name>A0A3S3Q5H9_9MAGN</name>
<keyword evidence="2" id="KW-0472">Membrane</keyword>
<comment type="caution">
    <text evidence="3">The sequence shown here is derived from an EMBL/GenBank/DDBJ whole genome shotgun (WGS) entry which is preliminary data.</text>
</comment>
<sequence>MGKPLKTIIQGLQRSHLDRFPAKPSFPNAPFPQIPTHKHHLHPQIQSLEVSLRSSSPGVFPSGFSNPRNLSSQIHSYESISKNAPSIFSPKPHLCLPSIENPLSSNSLSGVFPSGFLKSRHSSSEIYVIRSYFHKPTSQNAHYTYIFSPRYLKSEIPSKLSSFGIGTRAFSSKSLGFGKANGNPFLNRFSTFGRPGSGKIDGDFAKSTIDRPFSAIRSTFSRYRDAVGLQVEAFLERNSWALVGAGGVGVCILLWRIMFGIADFIGISQGTAKYGSLAMAAATVAFAGLYIRSRFTINPDRIYRMALRKLNMSAGVLEVMGTPLKGTDLRAYVMSGGVRLKNFKLRVGKRCFLIFPIRGSQRNGLVSVEVKKKKGQYDVKLLAVDIPMTNGPDHRLFVIGDEEKYSIGGGLIAELRDPIVKAMAAKKEFDDLDQKEEEEDAERELQEAERKHREEIEKIERVST</sequence>
<dbReference type="PANTHER" id="PTHR36354:SF2">
    <property type="entry name" value="IMPORT INNER MEMBRANE TRANSLOCASE SUBUNIT"/>
    <property type="match status" value="1"/>
</dbReference>
<dbReference type="PANTHER" id="PTHR36354">
    <property type="entry name" value="IMPORT INNER MEMBRANE TRANSLOCASE SUBUNIT"/>
    <property type="match status" value="1"/>
</dbReference>